<dbReference type="EMBL" id="VEPZ02001538">
    <property type="protein sequence ID" value="KAE8669030.1"/>
    <property type="molecule type" value="Genomic_DNA"/>
</dbReference>
<sequence>MIWRIPVPQRLRLFLWLVYKEKLLTHLERHKRFITQISFCPYCNDTYESMLHILRDFPRTKALWNQLLNATKATSSDGINDVLFKNVEPSLEAVYHRAIIWVRYYHTCSSSTNTSPHTMDFLKWKRHKLGWICLNVDGTVSASMGFGSVGSLLRDNTGRWLLGFNRTIGIMDSFHAKLSGI</sequence>
<protein>
    <recommendedName>
        <fullName evidence="1">Reverse transcriptase zinc-binding domain-containing protein</fullName>
    </recommendedName>
</protein>
<reference evidence="2" key="1">
    <citation type="submission" date="2019-09" db="EMBL/GenBank/DDBJ databases">
        <title>Draft genome information of white flower Hibiscus syriacus.</title>
        <authorList>
            <person name="Kim Y.-M."/>
        </authorList>
    </citation>
    <scope>NUCLEOTIDE SEQUENCE [LARGE SCALE GENOMIC DNA]</scope>
    <source>
        <strain evidence="2">YM2019G1</strain>
    </source>
</reference>
<accession>A0A6A2XGY7</accession>
<dbReference type="Pfam" id="PF13966">
    <property type="entry name" value="zf-RVT"/>
    <property type="match status" value="1"/>
</dbReference>
<keyword evidence="3" id="KW-1185">Reference proteome</keyword>
<name>A0A6A2XGY7_HIBSY</name>
<dbReference type="InterPro" id="IPR026960">
    <property type="entry name" value="RVT-Znf"/>
</dbReference>
<evidence type="ECO:0000313" key="3">
    <source>
        <dbReference type="Proteomes" id="UP000436088"/>
    </source>
</evidence>
<comment type="caution">
    <text evidence="2">The sequence shown here is derived from an EMBL/GenBank/DDBJ whole genome shotgun (WGS) entry which is preliminary data.</text>
</comment>
<dbReference type="Proteomes" id="UP000436088">
    <property type="component" value="Unassembled WGS sequence"/>
</dbReference>
<proteinExistence type="predicted"/>
<evidence type="ECO:0000313" key="2">
    <source>
        <dbReference type="EMBL" id="KAE8669030.1"/>
    </source>
</evidence>
<gene>
    <name evidence="2" type="ORF">F3Y22_tig00112261pilonHSYRG00208</name>
</gene>
<evidence type="ECO:0000259" key="1">
    <source>
        <dbReference type="Pfam" id="PF13966"/>
    </source>
</evidence>
<dbReference type="AlphaFoldDB" id="A0A6A2XGY7"/>
<feature type="domain" description="Reverse transcriptase zinc-binding" evidence="1">
    <location>
        <begin position="1"/>
        <end position="64"/>
    </location>
</feature>
<organism evidence="2 3">
    <name type="scientific">Hibiscus syriacus</name>
    <name type="common">Rose of Sharon</name>
    <dbReference type="NCBI Taxonomy" id="106335"/>
    <lineage>
        <taxon>Eukaryota</taxon>
        <taxon>Viridiplantae</taxon>
        <taxon>Streptophyta</taxon>
        <taxon>Embryophyta</taxon>
        <taxon>Tracheophyta</taxon>
        <taxon>Spermatophyta</taxon>
        <taxon>Magnoliopsida</taxon>
        <taxon>eudicotyledons</taxon>
        <taxon>Gunneridae</taxon>
        <taxon>Pentapetalae</taxon>
        <taxon>rosids</taxon>
        <taxon>malvids</taxon>
        <taxon>Malvales</taxon>
        <taxon>Malvaceae</taxon>
        <taxon>Malvoideae</taxon>
        <taxon>Hibiscus</taxon>
    </lineage>
</organism>